<keyword evidence="1" id="KW-0812">Transmembrane</keyword>
<proteinExistence type="predicted"/>
<dbReference type="InterPro" id="IPR012495">
    <property type="entry name" value="TadE-like_dom"/>
</dbReference>
<evidence type="ECO:0000256" key="1">
    <source>
        <dbReference type="SAM" id="Phobius"/>
    </source>
</evidence>
<gene>
    <name evidence="3" type="ORF">N5P18_08365</name>
</gene>
<sequence>MTAGRGRRSRSERWRSDRGALTLELVVLLPLALSMLLLAVQGAVYYQGRTVAMAAAQDGARGAAAFRATDADGRSAALAFARKAGGEGLLERPEVRIERDQVAGTVTVEVRGTTMSLVPGWDPTVEQSSTRPIEEFTGAEDSGGGVTW</sequence>
<evidence type="ECO:0000259" key="2">
    <source>
        <dbReference type="Pfam" id="PF07811"/>
    </source>
</evidence>
<accession>A0ABZ2FHN4</accession>
<feature type="domain" description="TadE-like" evidence="2">
    <location>
        <begin position="19"/>
        <end position="61"/>
    </location>
</feature>
<organism evidence="3 4">
    <name type="scientific">Janibacter terrae</name>
    <dbReference type="NCBI Taxonomy" id="103817"/>
    <lineage>
        <taxon>Bacteria</taxon>
        <taxon>Bacillati</taxon>
        <taxon>Actinomycetota</taxon>
        <taxon>Actinomycetes</taxon>
        <taxon>Micrococcales</taxon>
        <taxon>Intrasporangiaceae</taxon>
        <taxon>Janibacter</taxon>
    </lineage>
</organism>
<keyword evidence="1" id="KW-0472">Membrane</keyword>
<protein>
    <submittedName>
        <fullName evidence="3">Pilus assembly protein</fullName>
    </submittedName>
</protein>
<dbReference type="Proteomes" id="UP001381003">
    <property type="component" value="Chromosome"/>
</dbReference>
<keyword evidence="1" id="KW-1133">Transmembrane helix</keyword>
<reference evidence="3 4" key="1">
    <citation type="submission" date="2022-09" db="EMBL/GenBank/DDBJ databases">
        <title>Complete genome sequence of Janibacter terrae strain COS04-44, PCL-degrading bacteria isolated from oil spilled coast.</title>
        <authorList>
            <person name="Park H."/>
            <person name="Kim J.Y."/>
            <person name="An S.H."/>
            <person name="Lee C.M."/>
            <person name="Weon H.-Y."/>
        </authorList>
    </citation>
    <scope>NUCLEOTIDE SEQUENCE [LARGE SCALE GENOMIC DNA]</scope>
    <source>
        <strain evidence="3 4">COS04-44</strain>
    </source>
</reference>
<evidence type="ECO:0000313" key="4">
    <source>
        <dbReference type="Proteomes" id="UP001381003"/>
    </source>
</evidence>
<dbReference type="EMBL" id="CP104874">
    <property type="protein sequence ID" value="WWF06869.1"/>
    <property type="molecule type" value="Genomic_DNA"/>
</dbReference>
<feature type="transmembrane region" description="Helical" evidence="1">
    <location>
        <begin position="21"/>
        <end position="46"/>
    </location>
</feature>
<name>A0ABZ2FHN4_9MICO</name>
<dbReference type="RefSeq" id="WP_068328466.1">
    <property type="nucleotide sequence ID" value="NZ_CP104874.1"/>
</dbReference>
<evidence type="ECO:0000313" key="3">
    <source>
        <dbReference type="EMBL" id="WWF06869.1"/>
    </source>
</evidence>
<keyword evidence="4" id="KW-1185">Reference proteome</keyword>
<dbReference type="Pfam" id="PF07811">
    <property type="entry name" value="TadE"/>
    <property type="match status" value="1"/>
</dbReference>